<dbReference type="GO" id="GO:0005506">
    <property type="term" value="F:iron ion binding"/>
    <property type="evidence" value="ECO:0007669"/>
    <property type="project" value="UniProtKB-UniRule"/>
</dbReference>
<organism evidence="8 9">
    <name type="scientific">Vallitalea guaymasensis</name>
    <dbReference type="NCBI Taxonomy" id="1185412"/>
    <lineage>
        <taxon>Bacteria</taxon>
        <taxon>Bacillati</taxon>
        <taxon>Bacillota</taxon>
        <taxon>Clostridia</taxon>
        <taxon>Lachnospirales</taxon>
        <taxon>Vallitaleaceae</taxon>
        <taxon>Vallitalea</taxon>
    </lineage>
</organism>
<evidence type="ECO:0000256" key="1">
    <source>
        <dbReference type="ARBA" id="ARBA00022448"/>
    </source>
</evidence>
<evidence type="ECO:0000256" key="5">
    <source>
        <dbReference type="ARBA" id="ARBA00023014"/>
    </source>
</evidence>
<keyword evidence="1 6" id="KW-0813">Transport</keyword>
<gene>
    <name evidence="8" type="ORF">HYG85_16270</name>
</gene>
<evidence type="ECO:0000256" key="4">
    <source>
        <dbReference type="ARBA" id="ARBA00023004"/>
    </source>
</evidence>
<dbReference type="InterPro" id="IPR017896">
    <property type="entry name" value="4Fe4S_Fe-S-bd"/>
</dbReference>
<keyword evidence="3 6" id="KW-0249">Electron transport</keyword>
<dbReference type="Gene3D" id="3.30.70.20">
    <property type="match status" value="1"/>
</dbReference>
<dbReference type="AlphaFoldDB" id="A0A8J8MCE0"/>
<dbReference type="PROSITE" id="PS51379">
    <property type="entry name" value="4FE4S_FER_2"/>
    <property type="match status" value="1"/>
</dbReference>
<evidence type="ECO:0000256" key="2">
    <source>
        <dbReference type="ARBA" id="ARBA00022723"/>
    </source>
</evidence>
<dbReference type="PANTHER" id="PTHR36923">
    <property type="entry name" value="FERREDOXIN"/>
    <property type="match status" value="1"/>
</dbReference>
<dbReference type="SUPFAM" id="SSF54862">
    <property type="entry name" value="4Fe-4S ferredoxins"/>
    <property type="match status" value="1"/>
</dbReference>
<keyword evidence="9" id="KW-1185">Reference proteome</keyword>
<dbReference type="KEGG" id="vgu:HYG85_16270"/>
<reference evidence="8 9" key="1">
    <citation type="submission" date="2020-07" db="EMBL/GenBank/DDBJ databases">
        <title>Vallitalea guaymasensis genome.</title>
        <authorList>
            <person name="Postec A."/>
        </authorList>
    </citation>
    <scope>NUCLEOTIDE SEQUENCE [LARGE SCALE GENOMIC DNA]</scope>
    <source>
        <strain evidence="8 9">Ra1766G1</strain>
    </source>
</reference>
<dbReference type="OrthoDB" id="9803319at2"/>
<evidence type="ECO:0000259" key="7">
    <source>
        <dbReference type="PROSITE" id="PS51379"/>
    </source>
</evidence>
<dbReference type="EMBL" id="CP058561">
    <property type="protein sequence ID" value="QUH30376.1"/>
    <property type="molecule type" value="Genomic_DNA"/>
</dbReference>
<dbReference type="InterPro" id="IPR051269">
    <property type="entry name" value="Fe-S_cluster_ET"/>
</dbReference>
<evidence type="ECO:0000256" key="6">
    <source>
        <dbReference type="RuleBase" id="RU368020"/>
    </source>
</evidence>
<name>A0A8J8MCE0_9FIRM</name>
<dbReference type="PRINTS" id="PR00352">
    <property type="entry name" value="3FE4SFRDOXIN"/>
</dbReference>
<accession>A0A8J8MCE0</accession>
<evidence type="ECO:0000256" key="3">
    <source>
        <dbReference type="ARBA" id="ARBA00022982"/>
    </source>
</evidence>
<keyword evidence="4 6" id="KW-0408">Iron</keyword>
<dbReference type="GO" id="GO:0051536">
    <property type="term" value="F:iron-sulfur cluster binding"/>
    <property type="evidence" value="ECO:0007669"/>
    <property type="project" value="UniProtKB-KW"/>
</dbReference>
<dbReference type="Pfam" id="PF13370">
    <property type="entry name" value="Fer4_13"/>
    <property type="match status" value="1"/>
</dbReference>
<dbReference type="GO" id="GO:0009055">
    <property type="term" value="F:electron transfer activity"/>
    <property type="evidence" value="ECO:0007669"/>
    <property type="project" value="UniProtKB-UniRule"/>
</dbReference>
<comment type="function">
    <text evidence="6">Ferredoxins are iron-sulfur proteins that transfer electrons in a wide variety of metabolic reactions.</text>
</comment>
<dbReference type="InterPro" id="IPR001080">
    <property type="entry name" value="3Fe4S_ferredoxin"/>
</dbReference>
<dbReference type="Proteomes" id="UP000677305">
    <property type="component" value="Chromosome"/>
</dbReference>
<keyword evidence="2 6" id="KW-0479">Metal-binding</keyword>
<evidence type="ECO:0000313" key="8">
    <source>
        <dbReference type="EMBL" id="QUH30376.1"/>
    </source>
</evidence>
<protein>
    <recommendedName>
        <fullName evidence="6">Ferredoxin</fullName>
    </recommendedName>
</protein>
<keyword evidence="5 6" id="KW-0411">Iron-sulfur</keyword>
<dbReference type="RefSeq" id="WP_113673972.1">
    <property type="nucleotide sequence ID" value="NZ_CP058561.1"/>
</dbReference>
<proteinExistence type="predicted"/>
<feature type="domain" description="4Fe-4S ferredoxin-type" evidence="7">
    <location>
        <begin position="1"/>
        <end position="29"/>
    </location>
</feature>
<evidence type="ECO:0000313" key="9">
    <source>
        <dbReference type="Proteomes" id="UP000677305"/>
    </source>
</evidence>
<sequence>MKGFVDEETCIGCGLCPSICPEIFEMDNETGKAIAKDIEIADDTLEDAKDAEEQCPVEAIDIK</sequence>
<dbReference type="PANTHER" id="PTHR36923:SF3">
    <property type="entry name" value="FERREDOXIN"/>
    <property type="match status" value="1"/>
</dbReference>